<protein>
    <submittedName>
        <fullName evidence="2">Uncharacterized protein</fullName>
    </submittedName>
</protein>
<sequence length="25" mass="3049">MSRRKKRERCTSSPSVNVKITWRNK</sequence>
<name>A0A2P2NLY6_RHIMU</name>
<evidence type="ECO:0000256" key="1">
    <source>
        <dbReference type="SAM" id="MobiDB-lite"/>
    </source>
</evidence>
<dbReference type="EMBL" id="GGEC01063017">
    <property type="protein sequence ID" value="MBX43501.1"/>
    <property type="molecule type" value="Transcribed_RNA"/>
</dbReference>
<accession>A0A2P2NLY6</accession>
<organism evidence="2">
    <name type="scientific">Rhizophora mucronata</name>
    <name type="common">Asiatic mangrove</name>
    <dbReference type="NCBI Taxonomy" id="61149"/>
    <lineage>
        <taxon>Eukaryota</taxon>
        <taxon>Viridiplantae</taxon>
        <taxon>Streptophyta</taxon>
        <taxon>Embryophyta</taxon>
        <taxon>Tracheophyta</taxon>
        <taxon>Spermatophyta</taxon>
        <taxon>Magnoliopsida</taxon>
        <taxon>eudicotyledons</taxon>
        <taxon>Gunneridae</taxon>
        <taxon>Pentapetalae</taxon>
        <taxon>rosids</taxon>
        <taxon>fabids</taxon>
        <taxon>Malpighiales</taxon>
        <taxon>Rhizophoraceae</taxon>
        <taxon>Rhizophora</taxon>
    </lineage>
</organism>
<feature type="region of interest" description="Disordered" evidence="1">
    <location>
        <begin position="1"/>
        <end position="25"/>
    </location>
</feature>
<evidence type="ECO:0000313" key="2">
    <source>
        <dbReference type="EMBL" id="MBX43501.1"/>
    </source>
</evidence>
<dbReference type="AlphaFoldDB" id="A0A2P2NLY6"/>
<proteinExistence type="predicted"/>
<reference evidence="2" key="1">
    <citation type="submission" date="2018-02" db="EMBL/GenBank/DDBJ databases">
        <title>Rhizophora mucronata_Transcriptome.</title>
        <authorList>
            <person name="Meera S.P."/>
            <person name="Sreeshan A."/>
            <person name="Augustine A."/>
        </authorList>
    </citation>
    <scope>NUCLEOTIDE SEQUENCE</scope>
    <source>
        <tissue evidence="2">Leaf</tissue>
    </source>
</reference>